<gene>
    <name evidence="1" type="ORF">SPARVUS_LOCUS5576184</name>
</gene>
<evidence type="ECO:0000313" key="1">
    <source>
        <dbReference type="EMBL" id="CAI9562253.1"/>
    </source>
</evidence>
<dbReference type="Proteomes" id="UP001162483">
    <property type="component" value="Unassembled WGS sequence"/>
</dbReference>
<reference evidence="1" key="1">
    <citation type="submission" date="2023-05" db="EMBL/GenBank/DDBJ databases">
        <authorList>
            <person name="Stuckert A."/>
        </authorList>
    </citation>
    <scope>NUCLEOTIDE SEQUENCE</scope>
</reference>
<dbReference type="EMBL" id="CATNWA010011759">
    <property type="protein sequence ID" value="CAI9562253.1"/>
    <property type="molecule type" value="Genomic_DNA"/>
</dbReference>
<proteinExistence type="predicted"/>
<organism evidence="1 2">
    <name type="scientific">Staurois parvus</name>
    <dbReference type="NCBI Taxonomy" id="386267"/>
    <lineage>
        <taxon>Eukaryota</taxon>
        <taxon>Metazoa</taxon>
        <taxon>Chordata</taxon>
        <taxon>Craniata</taxon>
        <taxon>Vertebrata</taxon>
        <taxon>Euteleostomi</taxon>
        <taxon>Amphibia</taxon>
        <taxon>Batrachia</taxon>
        <taxon>Anura</taxon>
        <taxon>Neobatrachia</taxon>
        <taxon>Ranoidea</taxon>
        <taxon>Ranidae</taxon>
        <taxon>Staurois</taxon>
    </lineage>
</organism>
<name>A0ABN9CPZ8_9NEOB</name>
<feature type="non-terminal residue" evidence="1">
    <location>
        <position position="68"/>
    </location>
</feature>
<evidence type="ECO:0000313" key="2">
    <source>
        <dbReference type="Proteomes" id="UP001162483"/>
    </source>
</evidence>
<keyword evidence="2" id="KW-1185">Reference proteome</keyword>
<accession>A0ABN9CPZ8</accession>
<comment type="caution">
    <text evidence="1">The sequence shown here is derived from an EMBL/GenBank/DDBJ whole genome shotgun (WGS) entry which is preliminary data.</text>
</comment>
<sequence length="68" mass="7816">MYGAFFPLITNVRRPFFPLTYQCKGHYFPTDPQCKGFFPLPPMKANLLTDPNVGTFFYTDTECNGDIL</sequence>
<protein>
    <submittedName>
        <fullName evidence="1">Uncharacterized protein</fullName>
    </submittedName>
</protein>